<name>A0A193GGH6_9BORD</name>
<dbReference type="STRING" id="463014.BAU07_18955"/>
<dbReference type="EMBL" id="CP016172">
    <property type="protein sequence ID" value="ANN78920.1"/>
    <property type="molecule type" value="Genomic_DNA"/>
</dbReference>
<protein>
    <submittedName>
        <fullName evidence="1">Uncharacterized protein</fullName>
    </submittedName>
</protein>
<sequence>MNQWCIRDTGYLMNVLKLFPDEKSARAKQSDPAPAHSFEQFWAAWPRRTAKRAAQKAWARMTPDEQAQAMEALPQHVRYWRVTGTESQYIPHPATWLNGARWEDEIELPQKAASAQRESGPGWWTSHSLMERKGRDVGVGPARAGETTDQYRARIQQAIEEQVRFGKVA</sequence>
<proteinExistence type="predicted"/>
<evidence type="ECO:0000313" key="2">
    <source>
        <dbReference type="Proteomes" id="UP000091926"/>
    </source>
</evidence>
<dbReference type="KEGG" id="bfz:BAU07_18955"/>
<gene>
    <name evidence="1" type="ORF">BAU07_18955</name>
</gene>
<organism evidence="1 2">
    <name type="scientific">Bordetella flabilis</name>
    <dbReference type="NCBI Taxonomy" id="463014"/>
    <lineage>
        <taxon>Bacteria</taxon>
        <taxon>Pseudomonadati</taxon>
        <taxon>Pseudomonadota</taxon>
        <taxon>Betaproteobacteria</taxon>
        <taxon>Burkholderiales</taxon>
        <taxon>Alcaligenaceae</taxon>
        <taxon>Bordetella</taxon>
    </lineage>
</organism>
<accession>A0A193GGH6</accession>
<dbReference type="Proteomes" id="UP000091926">
    <property type="component" value="Chromosome"/>
</dbReference>
<keyword evidence="2" id="KW-1185">Reference proteome</keyword>
<reference evidence="1 2" key="1">
    <citation type="submission" date="2016-06" db="EMBL/GenBank/DDBJ databases">
        <title>Complete genome sequences of Bordetella bronchialis and Bordetella flabilis.</title>
        <authorList>
            <person name="LiPuma J.J."/>
            <person name="Spilker T."/>
        </authorList>
    </citation>
    <scope>NUCLEOTIDE SEQUENCE [LARGE SCALE GENOMIC DNA]</scope>
    <source>
        <strain evidence="1 2">AU10664</strain>
    </source>
</reference>
<dbReference type="AlphaFoldDB" id="A0A193GGH6"/>
<evidence type="ECO:0000313" key="1">
    <source>
        <dbReference type="EMBL" id="ANN78920.1"/>
    </source>
</evidence>